<proteinExistence type="predicted"/>
<accession>A0A200JEX8</accession>
<evidence type="ECO:0000313" key="1">
    <source>
        <dbReference type="EMBL" id="OUZ35245.1"/>
    </source>
</evidence>
<keyword evidence="3" id="KW-1185">Reference proteome</keyword>
<reference evidence="1" key="1">
    <citation type="submission" date="2017-05" db="EMBL/GenBank/DDBJ databases">
        <title>The Genome Sequence of Enterococcus sp. 9D6_DIV0238.</title>
        <authorList>
            <consortium name="The Broad Institute Genomics Platform"/>
            <consortium name="The Broad Institute Genomic Center for Infectious Diseases"/>
            <person name="Earl A."/>
            <person name="Manson A."/>
            <person name="Schwartman J."/>
            <person name="Gilmore M."/>
            <person name="Abouelleil A."/>
            <person name="Cao P."/>
            <person name="Chapman S."/>
            <person name="Cusick C."/>
            <person name="Shea T."/>
            <person name="Young S."/>
            <person name="Neafsey D."/>
            <person name="Nusbaum C."/>
            <person name="Birren B."/>
        </authorList>
    </citation>
    <scope>NUCLEOTIDE SEQUENCE [LARGE SCALE GENOMIC DNA]</scope>
    <source>
        <strain evidence="1">9D6_DIV0238</strain>
    </source>
</reference>
<protein>
    <recommendedName>
        <fullName evidence="4">DUF4127 family protein</fullName>
    </recommendedName>
</protein>
<dbReference type="Proteomes" id="UP000196151">
    <property type="component" value="Chromosome"/>
</dbReference>
<dbReference type="RefSeq" id="WP_087639863.1">
    <property type="nucleotide sequence ID" value="NZ_CP147246.1"/>
</dbReference>
<dbReference type="Pfam" id="PF13552">
    <property type="entry name" value="DUF4127"/>
    <property type="match status" value="1"/>
</dbReference>
<dbReference type="AlphaFoldDB" id="A0A200JEX8"/>
<evidence type="ECO:0000313" key="3">
    <source>
        <dbReference type="Proteomes" id="UP000196151"/>
    </source>
</evidence>
<evidence type="ECO:0000313" key="2">
    <source>
        <dbReference type="EMBL" id="WYJ92552.1"/>
    </source>
</evidence>
<sequence length="510" mass="58596">MLKIVYIPLDERPCNADYPLNAAAVSKEIQCTMLPKERMGNKKKPGDLDAIWQFINEAAENSDAAVISTEMVLYGGLLASRLHELKEAALLTYEKRIRSLKKTNPRLKIYASNLIMRTPKYNSSDEEPEYYEEYGERIFRYGWLLDKKTRESLDADENLELDQLKQELPIAIIKDYEDRRSFNVKVNLLNIRLVEEGVIDFLVIPQDDSAAYGYTAMDQKKVYHAIEEKNLKDQIMVYPGADEVGFTLLARAYNQYKNKVPTVYVQFSSTLGPEIVPLYEDRIINESLKAHVMAAGMRLTKNQDSADYYLAYNTPGKVMQESWDQLENKDVTYDSYRHLMTFVDEIACAAKSGKIIGICDSAYANGGDRELLQLLDKLGLINQLSVYKAWNTNCNSLGSALGALALIDEQVDHSQLMNNLYSNLFEDIFYQALIRMDVTENYLPQIDANYFDLKDQVEAVLMKVESEMNHLEKRYLKKSLKGKHIEFTEMSSPWNRMFEINCQVRVTEGE</sequence>
<evidence type="ECO:0008006" key="4">
    <source>
        <dbReference type="Google" id="ProtNLM"/>
    </source>
</evidence>
<organism evidence="1">
    <name type="scientific">Candidatus Enterococcus dunnyi</name>
    <dbReference type="NCBI Taxonomy" id="1834192"/>
    <lineage>
        <taxon>Bacteria</taxon>
        <taxon>Bacillati</taxon>
        <taxon>Bacillota</taxon>
        <taxon>Bacilli</taxon>
        <taxon>Lactobacillales</taxon>
        <taxon>Enterococcaceae</taxon>
        <taxon>Enterococcus</taxon>
    </lineage>
</organism>
<dbReference type="InterPro" id="IPR025394">
    <property type="entry name" value="DUF4127"/>
</dbReference>
<reference evidence="2" key="3">
    <citation type="submission" date="2024-03" db="EMBL/GenBank/DDBJ databases">
        <title>The Genome Sequence of Enterococcus sp. DIV0238c.</title>
        <authorList>
            <consortium name="The Broad Institute Genomics Platform"/>
            <consortium name="The Broad Institute Microbial Omics Core"/>
            <consortium name="The Broad Institute Genomic Center for Infectious Diseases"/>
            <person name="Earl A."/>
            <person name="Manson A."/>
            <person name="Gilmore M."/>
            <person name="Schwartman J."/>
            <person name="Shea T."/>
            <person name="Abouelleil A."/>
            <person name="Cao P."/>
            <person name="Chapman S."/>
            <person name="Cusick C."/>
            <person name="Young S."/>
            <person name="Neafsey D."/>
            <person name="Nusbaum C."/>
            <person name="Birren B."/>
        </authorList>
    </citation>
    <scope>NUCLEOTIDE SEQUENCE</scope>
    <source>
        <strain evidence="2">9D6_DIV0238</strain>
    </source>
</reference>
<gene>
    <name evidence="2" type="ORF">A5889_000031</name>
    <name evidence="1" type="ORF">A5889_000721</name>
</gene>
<dbReference type="OrthoDB" id="9789552at2"/>
<dbReference type="EMBL" id="CP147246">
    <property type="protein sequence ID" value="WYJ92552.1"/>
    <property type="molecule type" value="Genomic_DNA"/>
</dbReference>
<reference evidence="2" key="2">
    <citation type="submission" date="2017-05" db="EMBL/GenBank/DDBJ databases">
        <authorList>
            <consortium name="The Broad Institute Genomics Platform"/>
            <consortium name="The Broad Institute Genomic Center for Infectious Diseases"/>
            <person name="Earl A."/>
            <person name="Manson A."/>
            <person name="Schwartman J."/>
            <person name="Gilmore M."/>
            <person name="Abouelleil A."/>
            <person name="Cao P."/>
            <person name="Chapman S."/>
            <person name="Cusick C."/>
            <person name="Shea T."/>
            <person name="Young S."/>
            <person name="Neafsey D."/>
            <person name="Nusbaum C."/>
            <person name="Birren B."/>
        </authorList>
    </citation>
    <scope>NUCLEOTIDE SEQUENCE</scope>
    <source>
        <strain evidence="2">9D6_DIV0238</strain>
    </source>
</reference>
<dbReference type="EMBL" id="NIBQ01000001">
    <property type="protein sequence ID" value="OUZ35245.1"/>
    <property type="molecule type" value="Genomic_DNA"/>
</dbReference>
<name>A0A200JEX8_9ENTE</name>